<organism evidence="4 5">
    <name type="scientific">Isoalcanivorax pacificus W11-5</name>
    <dbReference type="NCBI Taxonomy" id="391936"/>
    <lineage>
        <taxon>Bacteria</taxon>
        <taxon>Pseudomonadati</taxon>
        <taxon>Pseudomonadota</taxon>
        <taxon>Gammaproteobacteria</taxon>
        <taxon>Oceanospirillales</taxon>
        <taxon>Alcanivoracaceae</taxon>
        <taxon>Isoalcanivorax</taxon>
    </lineage>
</organism>
<feature type="chain" id="PRO_5002097713" evidence="2">
    <location>
        <begin position="25"/>
        <end position="644"/>
    </location>
</feature>
<feature type="region of interest" description="Disordered" evidence="1">
    <location>
        <begin position="28"/>
        <end position="56"/>
    </location>
</feature>
<evidence type="ECO:0000256" key="2">
    <source>
        <dbReference type="SAM" id="SignalP"/>
    </source>
</evidence>
<dbReference type="Pfam" id="PF00149">
    <property type="entry name" value="Metallophos"/>
    <property type="match status" value="1"/>
</dbReference>
<dbReference type="AlphaFoldDB" id="A0A0B4XNE3"/>
<dbReference type="KEGG" id="apac:S7S_07810"/>
<evidence type="ECO:0000313" key="4">
    <source>
        <dbReference type="EMBL" id="AJD47978.1"/>
    </source>
</evidence>
<reference evidence="4 5" key="1">
    <citation type="journal article" date="2012" name="J. Bacteriol.">
        <title>Genome sequence of an alkane-degrading bacterium, Alcanivorax pacificus type strain W11-5, isolated from deep sea sediment.</title>
        <authorList>
            <person name="Lai Q."/>
            <person name="Shao Z."/>
        </authorList>
    </citation>
    <scope>NUCLEOTIDE SEQUENCE [LARGE SCALE GENOMIC DNA]</scope>
    <source>
        <strain evidence="4 5">W11-5</strain>
    </source>
</reference>
<keyword evidence="2" id="KW-0732">Signal</keyword>
<dbReference type="HOGENOM" id="CLU_418366_0_0_6"/>
<gene>
    <name evidence="4" type="ORF">S7S_07810</name>
</gene>
<evidence type="ECO:0000313" key="5">
    <source>
        <dbReference type="Proteomes" id="UP000006764"/>
    </source>
</evidence>
<feature type="domain" description="Calcineurin-like phosphoesterase" evidence="3">
    <location>
        <begin position="49"/>
        <end position="250"/>
    </location>
</feature>
<evidence type="ECO:0000256" key="1">
    <source>
        <dbReference type="SAM" id="MobiDB-lite"/>
    </source>
</evidence>
<accession>A0A0B4XNE3</accession>
<dbReference type="InterPro" id="IPR029052">
    <property type="entry name" value="Metallo-depent_PP-like"/>
</dbReference>
<protein>
    <submittedName>
        <fullName evidence="4">Ser/Thr protein phosphatase family protein</fullName>
    </submittedName>
</protein>
<name>A0A0B4XNE3_9GAMM</name>
<sequence>MTIRSLTRFPALPGLLACATLALAGCGGDSSSSRGGGEPPAPQPASTLRIGLLPDTQGGGNNVSMHPMRALLDFYAEQDVDLVLAVGDLSENATIGEYQQWRSVTDDFTDRMTILPVQGNHDIKGADQDWYEYTADLIPADAVHMPGQHGKTYALVRDNVLIIAVSYGQMPFAYEFVRDTLQQHAGSVDHILLMTHNSWVGTRYGLVREKGVDAYDISASDQRFLEVRSDYNRLFAEHDVIYIAGHEHQYSRSVLNPDYNGPFIELISGNASYKGYDNRFGESEQIQNMVMYKSNDSGATGSLDVNAAVFEITGDLMEYRAWFDTHTITANEDGMKELASPDWKLMDRFTRTAHRCDKVVFPSSIPPGNQLNMTHDKRYRTQHCESPNGDSARLLAGENNIFNRHDTRTRTNSITPGVSTAKSNMELLARYYRFLNIVHESYSPNLNNSQRVRLINVGTEDEEVEIRETTIDLKKLVSLSWTGKTADTLSDVLIVSGIQGQDGTYISARGVPKDITTDTGLTGSRGDGSENGKPPVTLPAGKVNSNWVLEDDERTDDYALEFVLPENLDPASVTLGRYDAASESWVPVADDACVSALPWDDSFLSTPPADVDPGCASSLSVVTTGTAHLWAKLDTEGRFALISR</sequence>
<dbReference type="InterPro" id="IPR004843">
    <property type="entry name" value="Calcineurin-like_PHP"/>
</dbReference>
<dbReference type="RefSeq" id="WP_008735767.1">
    <property type="nucleotide sequence ID" value="NZ_CP004387.1"/>
</dbReference>
<feature type="signal peptide" evidence="2">
    <location>
        <begin position="1"/>
        <end position="24"/>
    </location>
</feature>
<feature type="region of interest" description="Disordered" evidence="1">
    <location>
        <begin position="516"/>
        <end position="539"/>
    </location>
</feature>
<dbReference type="Gene3D" id="3.60.21.10">
    <property type="match status" value="1"/>
</dbReference>
<dbReference type="SUPFAM" id="SSF56300">
    <property type="entry name" value="Metallo-dependent phosphatases"/>
    <property type="match status" value="1"/>
</dbReference>
<keyword evidence="5" id="KW-1185">Reference proteome</keyword>
<dbReference type="GO" id="GO:0016787">
    <property type="term" value="F:hydrolase activity"/>
    <property type="evidence" value="ECO:0007669"/>
    <property type="project" value="InterPro"/>
</dbReference>
<evidence type="ECO:0000259" key="3">
    <source>
        <dbReference type="Pfam" id="PF00149"/>
    </source>
</evidence>
<proteinExistence type="predicted"/>
<dbReference type="PROSITE" id="PS51257">
    <property type="entry name" value="PROKAR_LIPOPROTEIN"/>
    <property type="match status" value="1"/>
</dbReference>
<dbReference type="Proteomes" id="UP000006764">
    <property type="component" value="Chromosome"/>
</dbReference>
<dbReference type="EMBL" id="CP004387">
    <property type="protein sequence ID" value="AJD47978.1"/>
    <property type="molecule type" value="Genomic_DNA"/>
</dbReference>